<dbReference type="Pfam" id="PF00107">
    <property type="entry name" value="ADH_zinc_N"/>
    <property type="match status" value="1"/>
</dbReference>
<comment type="caution">
    <text evidence="3">The sequence shown here is derived from an EMBL/GenBank/DDBJ whole genome shotgun (WGS) entry which is preliminary data.</text>
</comment>
<dbReference type="SUPFAM" id="SSF51735">
    <property type="entry name" value="NAD(P)-binding Rossmann-fold domains"/>
    <property type="match status" value="1"/>
</dbReference>
<evidence type="ECO:0000313" key="3">
    <source>
        <dbReference type="EMBL" id="GAA96675.1"/>
    </source>
</evidence>
<dbReference type="InterPro" id="IPR036291">
    <property type="entry name" value="NAD(P)-bd_dom_sf"/>
</dbReference>
<gene>
    <name evidence="3" type="primary">Mo03346</name>
    <name evidence="3" type="ORF">E5Q_03346</name>
</gene>
<dbReference type="GO" id="GO:0016628">
    <property type="term" value="F:oxidoreductase activity, acting on the CH-CH group of donors, NAD or NADP as acceptor"/>
    <property type="evidence" value="ECO:0007669"/>
    <property type="project" value="InterPro"/>
</dbReference>
<reference evidence="3 4" key="1">
    <citation type="journal article" date="2011" name="J. Gen. Appl. Microbiol.">
        <title>Draft genome sequencing of the enigmatic basidiomycete Mixia osmundae.</title>
        <authorList>
            <person name="Nishida H."/>
            <person name="Nagatsuka Y."/>
            <person name="Sugiyama J."/>
        </authorList>
    </citation>
    <scope>NUCLEOTIDE SEQUENCE [LARGE SCALE GENOMIC DNA]</scope>
    <source>
        <strain evidence="4">CBS 9802 / IAM 14324 / JCM 22182 / KY 12970</strain>
    </source>
</reference>
<name>G7E1G5_MIXOS</name>
<accession>G7E1G5</accession>
<dbReference type="FunCoup" id="G7E1G5">
    <property type="interactions" value="56"/>
</dbReference>
<dbReference type="Gene3D" id="3.90.180.10">
    <property type="entry name" value="Medium-chain alcohol dehydrogenases, catalytic domain"/>
    <property type="match status" value="1"/>
</dbReference>
<dbReference type="eggNOG" id="KOG1196">
    <property type="taxonomic scope" value="Eukaryota"/>
</dbReference>
<dbReference type="InterPro" id="IPR011032">
    <property type="entry name" value="GroES-like_sf"/>
</dbReference>
<dbReference type="PANTHER" id="PTHR43205:SF7">
    <property type="entry name" value="PROSTAGLANDIN REDUCTASE 1"/>
    <property type="match status" value="1"/>
</dbReference>
<dbReference type="HOGENOM" id="CLU_026673_29_1_1"/>
<dbReference type="SUPFAM" id="SSF50129">
    <property type="entry name" value="GroES-like"/>
    <property type="match status" value="1"/>
</dbReference>
<organism evidence="3 4">
    <name type="scientific">Mixia osmundae (strain CBS 9802 / IAM 14324 / JCM 22182 / KY 12970)</name>
    <dbReference type="NCBI Taxonomy" id="764103"/>
    <lineage>
        <taxon>Eukaryota</taxon>
        <taxon>Fungi</taxon>
        <taxon>Dikarya</taxon>
        <taxon>Basidiomycota</taxon>
        <taxon>Pucciniomycotina</taxon>
        <taxon>Mixiomycetes</taxon>
        <taxon>Mixiales</taxon>
        <taxon>Mixiaceae</taxon>
        <taxon>Mixia</taxon>
    </lineage>
</organism>
<dbReference type="OMA" id="GKLHMER"/>
<dbReference type="Pfam" id="PF16884">
    <property type="entry name" value="ADH_N_2"/>
    <property type="match status" value="1"/>
</dbReference>
<dbReference type="PANTHER" id="PTHR43205">
    <property type="entry name" value="PROSTAGLANDIN REDUCTASE"/>
    <property type="match status" value="1"/>
</dbReference>
<sequence>MVPNRALTLSERPTAELIRGKHLKLVDGQIDLDNVPLNGGALAKVHWLSPDPYIKQRMRPPTVKSYVPMFEIGQAVEGHAIVEILRSEHSSVKKDDMLFASGVPWSEYAVLPARGLQSSVVLNANDMPKLPRYSAWLSACGMPAMTAFTGMEVFSKAKSGEKLFVTAASGAVGQMVCQWSKKQGLFVIASAGSDDKVAYLRDVLKVDHAFNYRTANVLDELKKHGPIDIFFDNTGGSDIDAFFETAADFARHLVCGAISQYSKAAADQHGIRNWFYVITKKLTIRGFVYSDDFAKVKERFYHQEWAQWVADGEIKYVEDESVGIENLEQAFISLFSSRAGSGKVIVKIAPEAN</sequence>
<evidence type="ECO:0000256" key="1">
    <source>
        <dbReference type="ARBA" id="ARBA00023002"/>
    </source>
</evidence>
<dbReference type="InterPro" id="IPR045010">
    <property type="entry name" value="MDR_fam"/>
</dbReference>
<evidence type="ECO:0000313" key="4">
    <source>
        <dbReference type="Proteomes" id="UP000009131"/>
    </source>
</evidence>
<reference evidence="3 4" key="2">
    <citation type="journal article" date="2012" name="Open Biol.">
        <title>Characteristics of nucleosomes and linker DNA regions on the genome of the basidiomycete Mixia osmundae revealed by mono- and dinucleosome mapping.</title>
        <authorList>
            <person name="Nishida H."/>
            <person name="Kondo S."/>
            <person name="Matsumoto T."/>
            <person name="Suzuki Y."/>
            <person name="Yoshikawa H."/>
            <person name="Taylor T.D."/>
            <person name="Sugiyama J."/>
        </authorList>
    </citation>
    <scope>NUCLEOTIDE SEQUENCE [LARGE SCALE GENOMIC DNA]</scope>
    <source>
        <strain evidence="4">CBS 9802 / IAM 14324 / JCM 22182 / KY 12970</strain>
    </source>
</reference>
<dbReference type="SMART" id="SM00829">
    <property type="entry name" value="PKS_ER"/>
    <property type="match status" value="1"/>
</dbReference>
<dbReference type="EMBL" id="BABT02000106">
    <property type="protein sequence ID" value="GAA96675.1"/>
    <property type="molecule type" value="Genomic_DNA"/>
</dbReference>
<feature type="domain" description="Enoyl reductase (ER)" evidence="2">
    <location>
        <begin position="40"/>
        <end position="346"/>
    </location>
</feature>
<protein>
    <recommendedName>
        <fullName evidence="2">Enoyl reductase (ER) domain-containing protein</fullName>
    </recommendedName>
</protein>
<dbReference type="AlphaFoldDB" id="G7E1G5"/>
<keyword evidence="1" id="KW-0560">Oxidoreductase</keyword>
<dbReference type="CDD" id="cd05288">
    <property type="entry name" value="PGDH"/>
    <property type="match status" value="1"/>
</dbReference>
<dbReference type="InterPro" id="IPR013149">
    <property type="entry name" value="ADH-like_C"/>
</dbReference>
<dbReference type="OrthoDB" id="809632at2759"/>
<keyword evidence="4" id="KW-1185">Reference proteome</keyword>
<dbReference type="InParanoid" id="G7E1G5"/>
<dbReference type="InterPro" id="IPR020843">
    <property type="entry name" value="ER"/>
</dbReference>
<evidence type="ECO:0000259" key="2">
    <source>
        <dbReference type="SMART" id="SM00829"/>
    </source>
</evidence>
<dbReference type="Gene3D" id="3.40.50.720">
    <property type="entry name" value="NAD(P)-binding Rossmann-like Domain"/>
    <property type="match status" value="1"/>
</dbReference>
<proteinExistence type="predicted"/>
<dbReference type="InterPro" id="IPR041694">
    <property type="entry name" value="ADH_N_2"/>
</dbReference>
<dbReference type="Proteomes" id="UP000009131">
    <property type="component" value="Unassembled WGS sequence"/>
</dbReference>
<dbReference type="RefSeq" id="XP_014565152.1">
    <property type="nucleotide sequence ID" value="XM_014709666.1"/>
</dbReference>